<evidence type="ECO:0000256" key="4">
    <source>
        <dbReference type="ARBA" id="ARBA00023125"/>
    </source>
</evidence>
<feature type="zinc finger region" description="C3H1-type" evidence="5">
    <location>
        <begin position="64"/>
        <end position="92"/>
    </location>
</feature>
<feature type="domain" description="C3H1-type" evidence="7">
    <location>
        <begin position="365"/>
        <end position="392"/>
    </location>
</feature>
<sequence>MDGYAGGHEGSRSDPSPEWPNDSEADTGLEEPMWQLGLGSGGGGGGGGGGGEGEGEPDLAYPERTEAADCIYYLRTGNCGYGAGCRFNHPRDRSTVMGATRAGGAEYPERAGQPNCQFYMRTGTCKFGASCKYHHPRHGAGSSSPAPLNLCGYPFRLGEKECSFYVKTGRCKFGATCKFHHPQPAGVHVHAPSPPLQVAPPPIPVAPPSSYPAVQSPSVPSSQQYGVVMARPPLVPSYVQGPYGPLLVSPSIFPSWNPYQAPVSPLASSSPQAGSGSSSVYGVTQLSPSAPAFPWPYQPSPSSLGPSVNGRREQSFPVRPGQPECQHYLKTGDCRYGSSCKYHHPQDWNALNVNIVLSPTGLPIQPGAPPCMHFARGECKFGPACKYDHSFGPPSYSPSVSSLGDPFPAGFPFGMLFPSYSSPELRAEIISGPTEDSLPTRSSSTTSMSVTSVGSARASSGPMPSQLPDLSSTNLANCNTKERHSPG</sequence>
<reference evidence="8 9" key="1">
    <citation type="submission" date="2024-11" db="EMBL/GenBank/DDBJ databases">
        <title>Chromosome-level genome assembly of Eucalyptus globulus Labill. provides insights into its genome evolution.</title>
        <authorList>
            <person name="Li X."/>
        </authorList>
    </citation>
    <scope>NUCLEOTIDE SEQUENCE [LARGE SCALE GENOMIC DNA]</scope>
    <source>
        <strain evidence="8">CL2024</strain>
        <tissue evidence="8">Fresh tender leaves</tissue>
    </source>
</reference>
<feature type="region of interest" description="Disordered" evidence="6">
    <location>
        <begin position="432"/>
        <end position="487"/>
    </location>
</feature>
<feature type="domain" description="C3H1-type" evidence="7">
    <location>
        <begin position="319"/>
        <end position="347"/>
    </location>
</feature>
<dbReference type="EMBL" id="JBJKBG010000008">
    <property type="protein sequence ID" value="KAL3727626.1"/>
    <property type="molecule type" value="Genomic_DNA"/>
</dbReference>
<keyword evidence="1 5" id="KW-0479">Metal-binding</keyword>
<name>A0ABD3JP66_EUCGL</name>
<dbReference type="InterPro" id="IPR000571">
    <property type="entry name" value="Znf_CCCH"/>
</dbReference>
<comment type="caution">
    <text evidence="8">The sequence shown here is derived from an EMBL/GenBank/DDBJ whole genome shotgun (WGS) entry which is preliminary data.</text>
</comment>
<protein>
    <recommendedName>
        <fullName evidence="7">C3H1-type domain-containing protein</fullName>
    </recommendedName>
</protein>
<feature type="domain" description="C3H1-type" evidence="7">
    <location>
        <begin position="64"/>
        <end position="92"/>
    </location>
</feature>
<keyword evidence="9" id="KW-1185">Reference proteome</keyword>
<dbReference type="SUPFAM" id="SSF90229">
    <property type="entry name" value="CCCH zinc finger"/>
    <property type="match status" value="4"/>
</dbReference>
<dbReference type="InterPro" id="IPR036855">
    <property type="entry name" value="Znf_CCCH_sf"/>
</dbReference>
<accession>A0ABD3JP66</accession>
<dbReference type="InterPro" id="IPR050974">
    <property type="entry name" value="Plant_ZF_CCCH"/>
</dbReference>
<feature type="compositionally biased region" description="Polar residues" evidence="6">
    <location>
        <begin position="468"/>
        <end position="479"/>
    </location>
</feature>
<dbReference type="SMART" id="SM00356">
    <property type="entry name" value="ZnF_C3H1"/>
    <property type="match status" value="5"/>
</dbReference>
<feature type="region of interest" description="Disordered" evidence="6">
    <location>
        <begin position="301"/>
        <end position="322"/>
    </location>
</feature>
<feature type="domain" description="C3H1-type" evidence="7">
    <location>
        <begin position="110"/>
        <end position="138"/>
    </location>
</feature>
<feature type="compositionally biased region" description="Low complexity" evidence="6">
    <location>
        <begin position="437"/>
        <end position="455"/>
    </location>
</feature>
<feature type="region of interest" description="Disordered" evidence="6">
    <location>
        <begin position="1"/>
        <end position="59"/>
    </location>
</feature>
<dbReference type="Gene3D" id="3.30.1370.210">
    <property type="match status" value="1"/>
</dbReference>
<gene>
    <name evidence="8" type="ORF">ACJRO7_032378</name>
</gene>
<dbReference type="Pfam" id="PF00642">
    <property type="entry name" value="zf-CCCH"/>
    <property type="match status" value="5"/>
</dbReference>
<feature type="zinc finger region" description="C3H1-type" evidence="5">
    <location>
        <begin position="110"/>
        <end position="138"/>
    </location>
</feature>
<feature type="domain" description="C3H1-type" evidence="7">
    <location>
        <begin position="156"/>
        <end position="184"/>
    </location>
</feature>
<evidence type="ECO:0000256" key="5">
    <source>
        <dbReference type="PROSITE-ProRule" id="PRU00723"/>
    </source>
</evidence>
<dbReference type="PANTHER" id="PTHR12506:SF41">
    <property type="entry name" value="ZINC FINGER CCCH DOMAIN-CONTAINING PROTEIN 58"/>
    <property type="match status" value="1"/>
</dbReference>
<evidence type="ECO:0000256" key="3">
    <source>
        <dbReference type="ARBA" id="ARBA00022833"/>
    </source>
</evidence>
<dbReference type="GO" id="GO:0003677">
    <property type="term" value="F:DNA binding"/>
    <property type="evidence" value="ECO:0007669"/>
    <property type="project" value="UniProtKB-KW"/>
</dbReference>
<dbReference type="Gene3D" id="4.10.1000.10">
    <property type="entry name" value="Zinc finger, CCCH-type"/>
    <property type="match status" value="1"/>
</dbReference>
<keyword evidence="3 5" id="KW-0862">Zinc</keyword>
<feature type="zinc finger region" description="C3H1-type" evidence="5">
    <location>
        <begin position="319"/>
        <end position="347"/>
    </location>
</feature>
<evidence type="ECO:0000313" key="8">
    <source>
        <dbReference type="EMBL" id="KAL3727626.1"/>
    </source>
</evidence>
<evidence type="ECO:0000259" key="7">
    <source>
        <dbReference type="PROSITE" id="PS50103"/>
    </source>
</evidence>
<keyword evidence="4" id="KW-0238">DNA-binding</keyword>
<dbReference type="PROSITE" id="PS50103">
    <property type="entry name" value="ZF_C3H1"/>
    <property type="match status" value="5"/>
</dbReference>
<dbReference type="GO" id="GO:0003729">
    <property type="term" value="F:mRNA binding"/>
    <property type="evidence" value="ECO:0007669"/>
    <property type="project" value="UniProtKB-ARBA"/>
</dbReference>
<organism evidence="8 9">
    <name type="scientific">Eucalyptus globulus</name>
    <name type="common">Tasmanian blue gum</name>
    <dbReference type="NCBI Taxonomy" id="34317"/>
    <lineage>
        <taxon>Eukaryota</taxon>
        <taxon>Viridiplantae</taxon>
        <taxon>Streptophyta</taxon>
        <taxon>Embryophyta</taxon>
        <taxon>Tracheophyta</taxon>
        <taxon>Spermatophyta</taxon>
        <taxon>Magnoliopsida</taxon>
        <taxon>eudicotyledons</taxon>
        <taxon>Gunneridae</taxon>
        <taxon>Pentapetalae</taxon>
        <taxon>rosids</taxon>
        <taxon>malvids</taxon>
        <taxon>Myrtales</taxon>
        <taxon>Myrtaceae</taxon>
        <taxon>Myrtoideae</taxon>
        <taxon>Eucalypteae</taxon>
        <taxon>Eucalyptus</taxon>
    </lineage>
</organism>
<dbReference type="AlphaFoldDB" id="A0ABD3JP66"/>
<dbReference type="GO" id="GO:0008270">
    <property type="term" value="F:zinc ion binding"/>
    <property type="evidence" value="ECO:0007669"/>
    <property type="project" value="UniProtKB-KW"/>
</dbReference>
<dbReference type="PANTHER" id="PTHR12506">
    <property type="entry name" value="PROTEIN PHOSPHATASE RELATED"/>
    <property type="match status" value="1"/>
</dbReference>
<keyword evidence="2 5" id="KW-0863">Zinc-finger</keyword>
<evidence type="ECO:0000256" key="2">
    <source>
        <dbReference type="ARBA" id="ARBA00022771"/>
    </source>
</evidence>
<proteinExistence type="predicted"/>
<dbReference type="Proteomes" id="UP001634007">
    <property type="component" value="Unassembled WGS sequence"/>
</dbReference>
<feature type="zinc finger region" description="C3H1-type" evidence="5">
    <location>
        <begin position="365"/>
        <end position="392"/>
    </location>
</feature>
<feature type="zinc finger region" description="C3H1-type" evidence="5">
    <location>
        <begin position="156"/>
        <end position="184"/>
    </location>
</feature>
<dbReference type="Gene3D" id="2.30.30.1190">
    <property type="match status" value="1"/>
</dbReference>
<evidence type="ECO:0000313" key="9">
    <source>
        <dbReference type="Proteomes" id="UP001634007"/>
    </source>
</evidence>
<evidence type="ECO:0000256" key="1">
    <source>
        <dbReference type="ARBA" id="ARBA00022723"/>
    </source>
</evidence>
<evidence type="ECO:0000256" key="6">
    <source>
        <dbReference type="SAM" id="MobiDB-lite"/>
    </source>
</evidence>
<feature type="compositionally biased region" description="Gly residues" evidence="6">
    <location>
        <begin position="38"/>
        <end position="52"/>
    </location>
</feature>